<dbReference type="OrthoDB" id="3933054at2759"/>
<dbReference type="Pfam" id="PF03795">
    <property type="entry name" value="YCII"/>
    <property type="match status" value="1"/>
</dbReference>
<protein>
    <recommendedName>
        <fullName evidence="1">YCII-related domain-containing protein</fullName>
    </recommendedName>
</protein>
<dbReference type="eggNOG" id="ENOG502SVEE">
    <property type="taxonomic scope" value="Eukaryota"/>
</dbReference>
<proteinExistence type="predicted"/>
<evidence type="ECO:0000313" key="4">
    <source>
        <dbReference type="Proteomes" id="UP000006039"/>
    </source>
</evidence>
<reference evidence="2" key="3">
    <citation type="submission" date="2010-09" db="EMBL/GenBank/DDBJ databases">
        <title>Annotation of Gaeumannomyces graminis var. tritici R3-111a-1.</title>
        <authorList>
            <consortium name="The Broad Institute Genome Sequencing Platform"/>
            <person name="Ma L.-J."/>
            <person name="Dead R."/>
            <person name="Young S.K."/>
            <person name="Zeng Q."/>
            <person name="Gargeya S."/>
            <person name="Fitzgerald M."/>
            <person name="Haas B."/>
            <person name="Abouelleil A."/>
            <person name="Alvarado L."/>
            <person name="Arachchi H.M."/>
            <person name="Berlin A."/>
            <person name="Brown A."/>
            <person name="Chapman S.B."/>
            <person name="Chen Z."/>
            <person name="Dunbar C."/>
            <person name="Freedman E."/>
            <person name="Gearin G."/>
            <person name="Gellesch M."/>
            <person name="Goldberg J."/>
            <person name="Griggs A."/>
            <person name="Gujja S."/>
            <person name="Heiman D."/>
            <person name="Howarth C."/>
            <person name="Larson L."/>
            <person name="Lui A."/>
            <person name="MacDonald P.J.P."/>
            <person name="Mehta T."/>
            <person name="Montmayeur A."/>
            <person name="Murphy C."/>
            <person name="Neiman D."/>
            <person name="Pearson M."/>
            <person name="Priest M."/>
            <person name="Roberts A."/>
            <person name="Saif S."/>
            <person name="Shea T."/>
            <person name="Shenoy N."/>
            <person name="Sisk P."/>
            <person name="Stolte C."/>
            <person name="Sykes S."/>
            <person name="Yandava C."/>
            <person name="Wortman J."/>
            <person name="Nusbaum C."/>
            <person name="Birren B."/>
        </authorList>
    </citation>
    <scope>NUCLEOTIDE SEQUENCE</scope>
    <source>
        <strain evidence="2">R3-111a-1</strain>
    </source>
</reference>
<reference evidence="4" key="1">
    <citation type="submission" date="2010-07" db="EMBL/GenBank/DDBJ databases">
        <title>The genome sequence of Gaeumannomyces graminis var. tritici strain R3-111a-1.</title>
        <authorList>
            <consortium name="The Broad Institute Genome Sequencing Platform"/>
            <person name="Ma L.-J."/>
            <person name="Dead R."/>
            <person name="Young S."/>
            <person name="Zeng Q."/>
            <person name="Koehrsen M."/>
            <person name="Alvarado L."/>
            <person name="Berlin A."/>
            <person name="Chapman S.B."/>
            <person name="Chen Z."/>
            <person name="Freedman E."/>
            <person name="Gellesch M."/>
            <person name="Goldberg J."/>
            <person name="Griggs A."/>
            <person name="Gujja S."/>
            <person name="Heilman E.R."/>
            <person name="Heiman D."/>
            <person name="Hepburn T."/>
            <person name="Howarth C."/>
            <person name="Jen D."/>
            <person name="Larson L."/>
            <person name="Mehta T."/>
            <person name="Neiman D."/>
            <person name="Pearson M."/>
            <person name="Roberts A."/>
            <person name="Saif S."/>
            <person name="Shea T."/>
            <person name="Shenoy N."/>
            <person name="Sisk P."/>
            <person name="Stolte C."/>
            <person name="Sykes S."/>
            <person name="Walk T."/>
            <person name="White J."/>
            <person name="Yandava C."/>
            <person name="Haas B."/>
            <person name="Nusbaum C."/>
            <person name="Birren B."/>
        </authorList>
    </citation>
    <scope>NUCLEOTIDE SEQUENCE [LARGE SCALE GENOMIC DNA]</scope>
    <source>
        <strain evidence="4">R3-111a-1</strain>
    </source>
</reference>
<dbReference type="GeneID" id="20353485"/>
<accession>J3PHP6</accession>
<dbReference type="STRING" id="644352.J3PHP6"/>
<dbReference type="VEuPathDB" id="FungiDB:GGTG_13027"/>
<evidence type="ECO:0000313" key="3">
    <source>
        <dbReference type="EnsemblFungi" id="EJT69408"/>
    </source>
</evidence>
<dbReference type="PANTHER" id="PTHR35174">
    <property type="entry name" value="BLL7171 PROTEIN-RELATED"/>
    <property type="match status" value="1"/>
</dbReference>
<dbReference type="RefSeq" id="XP_009229193.1">
    <property type="nucleotide sequence ID" value="XM_009230929.1"/>
</dbReference>
<keyword evidence="4" id="KW-1185">Reference proteome</keyword>
<evidence type="ECO:0000259" key="1">
    <source>
        <dbReference type="Pfam" id="PF03795"/>
    </source>
</evidence>
<evidence type="ECO:0000313" key="2">
    <source>
        <dbReference type="EMBL" id="EJT69408.1"/>
    </source>
</evidence>
<reference evidence="2" key="2">
    <citation type="submission" date="2010-07" db="EMBL/GenBank/DDBJ databases">
        <authorList>
            <consortium name="The Broad Institute Genome Sequencing Platform"/>
            <consortium name="Broad Institute Genome Sequencing Center for Infectious Disease"/>
            <person name="Ma L.-J."/>
            <person name="Dead R."/>
            <person name="Young S."/>
            <person name="Zeng Q."/>
            <person name="Koehrsen M."/>
            <person name="Alvarado L."/>
            <person name="Berlin A."/>
            <person name="Chapman S.B."/>
            <person name="Chen Z."/>
            <person name="Freedman E."/>
            <person name="Gellesch M."/>
            <person name="Goldberg J."/>
            <person name="Griggs A."/>
            <person name="Gujja S."/>
            <person name="Heilman E.R."/>
            <person name="Heiman D."/>
            <person name="Hepburn T."/>
            <person name="Howarth C."/>
            <person name="Jen D."/>
            <person name="Larson L."/>
            <person name="Mehta T."/>
            <person name="Neiman D."/>
            <person name="Pearson M."/>
            <person name="Roberts A."/>
            <person name="Saif S."/>
            <person name="Shea T."/>
            <person name="Shenoy N."/>
            <person name="Sisk P."/>
            <person name="Stolte C."/>
            <person name="Sykes S."/>
            <person name="Walk T."/>
            <person name="White J."/>
            <person name="Yandava C."/>
            <person name="Haas B."/>
            <person name="Nusbaum C."/>
            <person name="Birren B."/>
        </authorList>
    </citation>
    <scope>NUCLEOTIDE SEQUENCE</scope>
    <source>
        <strain evidence="2">R3-111a-1</strain>
    </source>
</reference>
<dbReference type="AlphaFoldDB" id="J3PHP6"/>
<reference evidence="3" key="4">
    <citation type="journal article" date="2015" name="G3 (Bethesda)">
        <title>Genome sequences of three phytopathogenic species of the Magnaporthaceae family of fungi.</title>
        <authorList>
            <person name="Okagaki L.H."/>
            <person name="Nunes C.C."/>
            <person name="Sailsbery J."/>
            <person name="Clay B."/>
            <person name="Brown D."/>
            <person name="John T."/>
            <person name="Oh Y."/>
            <person name="Young N."/>
            <person name="Fitzgerald M."/>
            <person name="Haas B.J."/>
            <person name="Zeng Q."/>
            <person name="Young S."/>
            <person name="Adiconis X."/>
            <person name="Fan L."/>
            <person name="Levin J.Z."/>
            <person name="Mitchell T.K."/>
            <person name="Okubara P.A."/>
            <person name="Farman M.L."/>
            <person name="Kohn L.M."/>
            <person name="Birren B."/>
            <person name="Ma L.-J."/>
            <person name="Dean R.A."/>
        </authorList>
    </citation>
    <scope>NUCLEOTIDE SEQUENCE</scope>
    <source>
        <strain evidence="3">R3-111a-1</strain>
    </source>
</reference>
<dbReference type="Gene3D" id="3.30.70.1060">
    <property type="entry name" value="Dimeric alpha+beta barrel"/>
    <property type="match status" value="1"/>
</dbReference>
<dbReference type="InterPro" id="IPR011008">
    <property type="entry name" value="Dimeric_a/b-barrel"/>
</dbReference>
<dbReference type="EMBL" id="GL385404">
    <property type="protein sequence ID" value="EJT69408.1"/>
    <property type="molecule type" value="Genomic_DNA"/>
</dbReference>
<dbReference type="InterPro" id="IPR005545">
    <property type="entry name" value="YCII"/>
</dbReference>
<gene>
    <name evidence="3" type="primary">20353485</name>
    <name evidence="2" type="ORF">GGTG_13027</name>
</gene>
<dbReference type="SUPFAM" id="SSF54909">
    <property type="entry name" value="Dimeric alpha+beta barrel"/>
    <property type="match status" value="1"/>
</dbReference>
<organism evidence="2">
    <name type="scientific">Gaeumannomyces tritici (strain R3-111a-1)</name>
    <name type="common">Wheat and barley take-all root rot fungus</name>
    <name type="synonym">Gaeumannomyces graminis var. tritici</name>
    <dbReference type="NCBI Taxonomy" id="644352"/>
    <lineage>
        <taxon>Eukaryota</taxon>
        <taxon>Fungi</taxon>
        <taxon>Dikarya</taxon>
        <taxon>Ascomycota</taxon>
        <taxon>Pezizomycotina</taxon>
        <taxon>Sordariomycetes</taxon>
        <taxon>Sordariomycetidae</taxon>
        <taxon>Magnaporthales</taxon>
        <taxon>Magnaporthaceae</taxon>
        <taxon>Gaeumannomyces</taxon>
    </lineage>
</organism>
<dbReference type="EnsemblFungi" id="EJT69408">
    <property type="protein sequence ID" value="EJT69408"/>
    <property type="gene ID" value="GGTG_13027"/>
</dbReference>
<reference evidence="3" key="5">
    <citation type="submission" date="2018-04" db="UniProtKB">
        <authorList>
            <consortium name="EnsemblFungi"/>
        </authorList>
    </citation>
    <scope>IDENTIFICATION</scope>
    <source>
        <strain evidence="3">R3-111a-1</strain>
    </source>
</reference>
<dbReference type="HOGENOM" id="CLU_130902_0_0_1"/>
<dbReference type="Proteomes" id="UP000006039">
    <property type="component" value="Unassembled WGS sequence"/>
</dbReference>
<name>J3PHP6_GAET3</name>
<feature type="domain" description="YCII-related" evidence="1">
    <location>
        <begin position="4"/>
        <end position="118"/>
    </location>
</feature>
<sequence length="146" mass="16002">MPRYIIIVKAPEANTDGCAIASKADMFESIGKFNAELVAAGAMLGGEGLRPSANEGYRVHFQGSGGAEPRVEKGPFPSENLMSGWWIIKAKDGEEALGWAKKIPFTEGHVELRRISEMDDFDGVMTAEQKERELKLCADMKAQLQK</sequence>